<dbReference type="Proteomes" id="UP000594263">
    <property type="component" value="Unplaced"/>
</dbReference>
<dbReference type="AlphaFoldDB" id="A0A7N0VET0"/>
<feature type="region of interest" description="Disordered" evidence="4">
    <location>
        <begin position="147"/>
        <end position="173"/>
    </location>
</feature>
<dbReference type="PANTHER" id="PTHR13271:SF91">
    <property type="entry name" value="PROTEIN SET DOMAIN GROUP 40"/>
    <property type="match status" value="1"/>
</dbReference>
<dbReference type="SUPFAM" id="SSF81822">
    <property type="entry name" value="RuBisCo LSMT C-terminal, substrate-binding domain"/>
    <property type="match status" value="1"/>
</dbReference>
<feature type="domain" description="Rubisco LSMT substrate-binding" evidence="5">
    <location>
        <begin position="258"/>
        <end position="395"/>
    </location>
</feature>
<evidence type="ECO:0000256" key="2">
    <source>
        <dbReference type="ARBA" id="ARBA00022679"/>
    </source>
</evidence>
<name>A0A7N0VET0_KALFE</name>
<dbReference type="InterPro" id="IPR015353">
    <property type="entry name" value="Rubisco_LSMT_subst-bd"/>
</dbReference>
<dbReference type="Gramene" id="Kaladp0622s0004.1.v1.1">
    <property type="protein sequence ID" value="Kaladp0622s0004.1.v1.1"/>
    <property type="gene ID" value="Kaladp0622s0004.v1.1"/>
</dbReference>
<dbReference type="EnsemblPlants" id="Kaladp0622s0004.1.v1.1">
    <property type="protein sequence ID" value="Kaladp0622s0004.1.v1.1"/>
    <property type="gene ID" value="Kaladp0622s0004.v1.1"/>
</dbReference>
<dbReference type="GO" id="GO:0032259">
    <property type="term" value="P:methylation"/>
    <property type="evidence" value="ECO:0007669"/>
    <property type="project" value="UniProtKB-KW"/>
</dbReference>
<organism evidence="6 7">
    <name type="scientific">Kalanchoe fedtschenkoi</name>
    <name type="common">Lavender scallops</name>
    <name type="synonym">South American air plant</name>
    <dbReference type="NCBI Taxonomy" id="63787"/>
    <lineage>
        <taxon>Eukaryota</taxon>
        <taxon>Viridiplantae</taxon>
        <taxon>Streptophyta</taxon>
        <taxon>Embryophyta</taxon>
        <taxon>Tracheophyta</taxon>
        <taxon>Spermatophyta</taxon>
        <taxon>Magnoliopsida</taxon>
        <taxon>eudicotyledons</taxon>
        <taxon>Gunneridae</taxon>
        <taxon>Pentapetalae</taxon>
        <taxon>Saxifragales</taxon>
        <taxon>Crassulaceae</taxon>
        <taxon>Kalanchoe</taxon>
    </lineage>
</organism>
<dbReference type="InterPro" id="IPR036464">
    <property type="entry name" value="Rubisco_LSMT_subst-bd_sf"/>
</dbReference>
<keyword evidence="7" id="KW-1185">Reference proteome</keyword>
<evidence type="ECO:0000259" key="5">
    <source>
        <dbReference type="Pfam" id="PF09273"/>
    </source>
</evidence>
<dbReference type="CDD" id="cd10527">
    <property type="entry name" value="SET_LSMT"/>
    <property type="match status" value="1"/>
</dbReference>
<evidence type="ECO:0000256" key="4">
    <source>
        <dbReference type="SAM" id="MobiDB-lite"/>
    </source>
</evidence>
<reference evidence="6" key="1">
    <citation type="submission" date="2021-01" db="UniProtKB">
        <authorList>
            <consortium name="EnsemblPlants"/>
        </authorList>
    </citation>
    <scope>IDENTIFICATION</scope>
</reference>
<dbReference type="InterPro" id="IPR046341">
    <property type="entry name" value="SET_dom_sf"/>
</dbReference>
<evidence type="ECO:0000313" key="7">
    <source>
        <dbReference type="Proteomes" id="UP000594263"/>
    </source>
</evidence>
<dbReference type="OMA" id="QTMHIPW"/>
<dbReference type="SUPFAM" id="SSF82199">
    <property type="entry name" value="SET domain"/>
    <property type="match status" value="1"/>
</dbReference>
<dbReference type="Pfam" id="PF09273">
    <property type="entry name" value="Rubis-subs-bind"/>
    <property type="match status" value="1"/>
</dbReference>
<evidence type="ECO:0000313" key="6">
    <source>
        <dbReference type="EnsemblPlants" id="Kaladp0622s0004.1.v1.1"/>
    </source>
</evidence>
<keyword evidence="2" id="KW-0808">Transferase</keyword>
<dbReference type="Gene3D" id="3.90.1420.10">
    <property type="entry name" value="Rubisco LSMT, substrate-binding domain"/>
    <property type="match status" value="1"/>
</dbReference>
<evidence type="ECO:0000256" key="1">
    <source>
        <dbReference type="ARBA" id="ARBA00022603"/>
    </source>
</evidence>
<protein>
    <recommendedName>
        <fullName evidence="5">Rubisco LSMT substrate-binding domain-containing protein</fullName>
    </recommendedName>
</protein>
<sequence>MNGDPTLSFALRNHPPSLTSTQILAVCLLWELGKKMSSHWYPYLNHLPRCYYTLSTFPQFQIQMLQVDDAIWAAERASAEAESDWKGALTLMEVIKLKPRLRTLGAWLWASATISSRTLHIPWDEAGCLCPVGDLFNYAAPGDEPKLRTSLSPPVDDSATDEDVPDKLHDDQSDACTKRLTDGGFRDADAAYCFYARENYKKGEQVLLGYGLYTNLELLEHYGFLLSNNPNDRVFIELEPNMNYNTSWSKDLLYIEPSGKPSFALLSALRVWATPPSQRKSVSHLAYSGLQLSRQNEIVVMKWLMRKCHDILKTHPTTAQEDSMLLQTLDKVYCLGDLKEITNQHLFEHREVHCFLEFHSLLERESRVKLSEKLKKSVAAWKLAILWRLGYKKILHSCVTYCSDILCSFEI</sequence>
<dbReference type="PANTHER" id="PTHR13271">
    <property type="entry name" value="UNCHARACTERIZED PUTATIVE METHYLTRANSFERASE"/>
    <property type="match status" value="1"/>
</dbReference>
<proteinExistence type="predicted"/>
<keyword evidence="1" id="KW-0489">Methyltransferase</keyword>
<accession>A0A7N0VET0</accession>
<evidence type="ECO:0000256" key="3">
    <source>
        <dbReference type="ARBA" id="ARBA00022691"/>
    </source>
</evidence>
<dbReference type="GO" id="GO:0016279">
    <property type="term" value="F:protein-lysine N-methyltransferase activity"/>
    <property type="evidence" value="ECO:0007669"/>
    <property type="project" value="TreeGrafter"/>
</dbReference>
<dbReference type="InterPro" id="IPR050600">
    <property type="entry name" value="SETD3_SETD6_MTase"/>
</dbReference>
<dbReference type="Gene3D" id="3.90.1410.10">
    <property type="entry name" value="set domain protein methyltransferase, domain 1"/>
    <property type="match status" value="1"/>
</dbReference>
<keyword evidence="3" id="KW-0949">S-adenosyl-L-methionine</keyword>